<dbReference type="InterPro" id="IPR019984">
    <property type="entry name" value="Ribosomal_uS17_bact/chlr"/>
</dbReference>
<comment type="function">
    <text evidence="6">One of the primary rRNA binding proteins, it binds specifically to the 5'-end of 16S ribosomal RNA.</text>
</comment>
<reference evidence="7 8" key="1">
    <citation type="journal article" date="2015" name="Nature">
        <title>rRNA introns, odd ribosomes, and small enigmatic genomes across a large radiation of phyla.</title>
        <authorList>
            <person name="Brown C.T."/>
            <person name="Hug L.A."/>
            <person name="Thomas B.C."/>
            <person name="Sharon I."/>
            <person name="Castelle C.J."/>
            <person name="Singh A."/>
            <person name="Wilkins M.J."/>
            <person name="Williams K.H."/>
            <person name="Banfield J.F."/>
        </authorList>
    </citation>
    <scope>NUCLEOTIDE SEQUENCE [LARGE SCALE GENOMIC DNA]</scope>
</reference>
<comment type="similarity">
    <text evidence="1 6">Belongs to the universal ribosomal protein uS17 family.</text>
</comment>
<keyword evidence="4 6" id="KW-0689">Ribosomal protein</keyword>
<dbReference type="GO" id="GO:0019843">
    <property type="term" value="F:rRNA binding"/>
    <property type="evidence" value="ECO:0007669"/>
    <property type="project" value="UniProtKB-UniRule"/>
</dbReference>
<dbReference type="STRING" id="1618545.US53_C0019G0013"/>
<dbReference type="PANTHER" id="PTHR10744">
    <property type="entry name" value="40S RIBOSOMAL PROTEIN S11 FAMILY MEMBER"/>
    <property type="match status" value="1"/>
</dbReference>
<dbReference type="GO" id="GO:0006412">
    <property type="term" value="P:translation"/>
    <property type="evidence" value="ECO:0007669"/>
    <property type="project" value="UniProtKB-UniRule"/>
</dbReference>
<dbReference type="Gene3D" id="2.40.50.140">
    <property type="entry name" value="Nucleic acid-binding proteins"/>
    <property type="match status" value="1"/>
</dbReference>
<dbReference type="PATRIC" id="fig|1618545.3.peg.298"/>
<dbReference type="InterPro" id="IPR000266">
    <property type="entry name" value="Ribosomal_uS17"/>
</dbReference>
<organism evidence="7 8">
    <name type="scientific">Candidatus Woesebacteria bacterium GW2011_GWA1_37_7</name>
    <dbReference type="NCBI Taxonomy" id="1618545"/>
    <lineage>
        <taxon>Bacteria</taxon>
        <taxon>Candidatus Woeseibacteriota</taxon>
    </lineage>
</organism>
<dbReference type="AlphaFoldDB" id="A0A0G0HFS4"/>
<accession>A0A0G0HFS4</accession>
<dbReference type="GO" id="GO:0022627">
    <property type="term" value="C:cytosolic small ribosomal subunit"/>
    <property type="evidence" value="ECO:0007669"/>
    <property type="project" value="TreeGrafter"/>
</dbReference>
<dbReference type="CDD" id="cd00364">
    <property type="entry name" value="Ribosomal_uS17"/>
    <property type="match status" value="1"/>
</dbReference>
<dbReference type="NCBIfam" id="NF004123">
    <property type="entry name" value="PRK05610.1"/>
    <property type="match status" value="1"/>
</dbReference>
<dbReference type="PANTHER" id="PTHR10744:SF1">
    <property type="entry name" value="SMALL RIBOSOMAL SUBUNIT PROTEIN US17M"/>
    <property type="match status" value="1"/>
</dbReference>
<name>A0A0G0HFS4_9BACT</name>
<evidence type="ECO:0000313" key="7">
    <source>
        <dbReference type="EMBL" id="KKQ37385.1"/>
    </source>
</evidence>
<evidence type="ECO:0000256" key="2">
    <source>
        <dbReference type="ARBA" id="ARBA00022730"/>
    </source>
</evidence>
<evidence type="ECO:0000256" key="1">
    <source>
        <dbReference type="ARBA" id="ARBA00010254"/>
    </source>
</evidence>
<keyword evidence="2 6" id="KW-0699">rRNA-binding</keyword>
<dbReference type="HAMAP" id="MF_01345_B">
    <property type="entry name" value="Ribosomal_uS17_B"/>
    <property type="match status" value="1"/>
</dbReference>
<evidence type="ECO:0000256" key="3">
    <source>
        <dbReference type="ARBA" id="ARBA00022884"/>
    </source>
</evidence>
<comment type="subunit">
    <text evidence="6">Part of the 30S ribosomal subunit.</text>
</comment>
<sequence length="100" mass="11964">MNWWKELTSNMKILKGKVVSKKMAKTATVEVDRIIIHKMYKKRVRRTKKYHVHDELGVEVGQSVRFIPTKPYSKLKKWKIIEIEKLQGLEKSKKNKRSKK</sequence>
<proteinExistence type="inferred from homology"/>
<gene>
    <name evidence="6" type="primary">rpsQ</name>
    <name evidence="7" type="ORF">US53_C0019G0013</name>
</gene>
<evidence type="ECO:0000313" key="8">
    <source>
        <dbReference type="Proteomes" id="UP000034591"/>
    </source>
</evidence>
<dbReference type="Proteomes" id="UP000034591">
    <property type="component" value="Unassembled WGS sequence"/>
</dbReference>
<evidence type="ECO:0000256" key="5">
    <source>
        <dbReference type="ARBA" id="ARBA00023274"/>
    </source>
</evidence>
<evidence type="ECO:0000256" key="6">
    <source>
        <dbReference type="HAMAP-Rule" id="MF_01345"/>
    </source>
</evidence>
<dbReference type="GO" id="GO:0003735">
    <property type="term" value="F:structural constituent of ribosome"/>
    <property type="evidence" value="ECO:0007669"/>
    <property type="project" value="InterPro"/>
</dbReference>
<comment type="caution">
    <text evidence="7">The sequence shown here is derived from an EMBL/GenBank/DDBJ whole genome shotgun (WGS) entry which is preliminary data.</text>
</comment>
<keyword evidence="5 6" id="KW-0687">Ribonucleoprotein</keyword>
<keyword evidence="3 6" id="KW-0694">RNA-binding</keyword>
<evidence type="ECO:0000256" key="4">
    <source>
        <dbReference type="ARBA" id="ARBA00022980"/>
    </source>
</evidence>
<protein>
    <recommendedName>
        <fullName evidence="6">Small ribosomal subunit protein uS17</fullName>
    </recommendedName>
</protein>
<dbReference type="Pfam" id="PF00366">
    <property type="entry name" value="Ribosomal_S17"/>
    <property type="match status" value="1"/>
</dbReference>
<dbReference type="EMBL" id="LBTI01000019">
    <property type="protein sequence ID" value="KKQ37385.1"/>
    <property type="molecule type" value="Genomic_DNA"/>
</dbReference>
<dbReference type="InterPro" id="IPR012340">
    <property type="entry name" value="NA-bd_OB-fold"/>
</dbReference>
<dbReference type="PRINTS" id="PR00973">
    <property type="entry name" value="RIBOSOMALS17"/>
</dbReference>
<dbReference type="SUPFAM" id="SSF50249">
    <property type="entry name" value="Nucleic acid-binding proteins"/>
    <property type="match status" value="1"/>
</dbReference>